<keyword evidence="6 9" id="KW-0249">Electron transport</keyword>
<dbReference type="InterPro" id="IPR001080">
    <property type="entry name" value="3Fe4S_ferredoxin"/>
</dbReference>
<evidence type="ECO:0000256" key="4">
    <source>
        <dbReference type="ARBA" id="ARBA00022485"/>
    </source>
</evidence>
<protein>
    <recommendedName>
        <fullName evidence="9">Ferredoxin</fullName>
    </recommendedName>
</protein>
<evidence type="ECO:0000313" key="11">
    <source>
        <dbReference type="EMBL" id="AJF05692.1"/>
    </source>
</evidence>
<dbReference type="KEGG" id="gsb:GSUB_02675"/>
<gene>
    <name evidence="11" type="ORF">GSUB_02675</name>
</gene>
<evidence type="ECO:0000256" key="8">
    <source>
        <dbReference type="ARBA" id="ARBA00023014"/>
    </source>
</evidence>
<organism evidence="11 12">
    <name type="scientific">Geoalkalibacter subterraneus</name>
    <dbReference type="NCBI Taxonomy" id="483547"/>
    <lineage>
        <taxon>Bacteria</taxon>
        <taxon>Pseudomonadati</taxon>
        <taxon>Thermodesulfobacteriota</taxon>
        <taxon>Desulfuromonadia</taxon>
        <taxon>Desulfuromonadales</taxon>
        <taxon>Geoalkalibacteraceae</taxon>
        <taxon>Geoalkalibacter</taxon>
    </lineage>
</organism>
<dbReference type="InterPro" id="IPR017896">
    <property type="entry name" value="4Fe4S_Fe-S-bd"/>
</dbReference>
<dbReference type="GO" id="GO:0009055">
    <property type="term" value="F:electron transfer activity"/>
    <property type="evidence" value="ECO:0007669"/>
    <property type="project" value="UniProtKB-UniRule"/>
</dbReference>
<dbReference type="GO" id="GO:0051539">
    <property type="term" value="F:4 iron, 4 sulfur cluster binding"/>
    <property type="evidence" value="ECO:0007669"/>
    <property type="project" value="UniProtKB-KW"/>
</dbReference>
<dbReference type="HOGENOM" id="CLU_139698_6_4_7"/>
<comment type="cofactor">
    <cofactor evidence="1">
        <name>[4Fe-4S] cluster</name>
        <dbReference type="ChEBI" id="CHEBI:49883"/>
    </cofactor>
</comment>
<evidence type="ECO:0000313" key="12">
    <source>
        <dbReference type="Proteomes" id="UP000035036"/>
    </source>
</evidence>
<dbReference type="PROSITE" id="PS51379">
    <property type="entry name" value="4FE4S_FER_2"/>
    <property type="match status" value="1"/>
</dbReference>
<dbReference type="AlphaFoldDB" id="A0A0B5FBY8"/>
<proteinExistence type="predicted"/>
<keyword evidence="12" id="KW-1185">Reference proteome</keyword>
<evidence type="ECO:0000259" key="10">
    <source>
        <dbReference type="PROSITE" id="PS51379"/>
    </source>
</evidence>
<evidence type="ECO:0000256" key="2">
    <source>
        <dbReference type="ARBA" id="ARBA00003532"/>
    </source>
</evidence>
<keyword evidence="8 9" id="KW-0411">Iron-sulfur</keyword>
<keyword evidence="7 9" id="KW-0408">Iron</keyword>
<accession>A0A0B5FBY8</accession>
<keyword evidence="5 9" id="KW-0479">Metal-binding</keyword>
<name>A0A0B5FBY8_9BACT</name>
<evidence type="ECO:0000256" key="6">
    <source>
        <dbReference type="ARBA" id="ARBA00022982"/>
    </source>
</evidence>
<dbReference type="InterPro" id="IPR052395">
    <property type="entry name" value="ET_Ferredoxin"/>
</dbReference>
<dbReference type="STRING" id="483547.GSUB_02675"/>
<evidence type="ECO:0000256" key="9">
    <source>
        <dbReference type="RuleBase" id="RU368020"/>
    </source>
</evidence>
<keyword evidence="3 9" id="KW-0813">Transport</keyword>
<dbReference type="OrthoDB" id="9803319at2"/>
<feature type="domain" description="4Fe-4S ferredoxin-type" evidence="10">
    <location>
        <begin position="3"/>
        <end position="31"/>
    </location>
</feature>
<reference evidence="11 12" key="1">
    <citation type="journal article" date="2015" name="Genome Announc.">
        <title>Genomes of Geoalkalibacter ferrihydriticus Z-0531T and Geoalkalibacter subterraneus Red1T, Two Haloalkaliphilic Metal-Reducing Deltaproteobacteria.</title>
        <authorList>
            <person name="Badalamenti J.P."/>
            <person name="Krajmalnik-Brown R."/>
            <person name="Torres C.I."/>
            <person name="Bond D.R."/>
        </authorList>
    </citation>
    <scope>NUCLEOTIDE SEQUENCE [LARGE SCALE GENOMIC DNA]</scope>
    <source>
        <strain evidence="11 12">Red1</strain>
    </source>
</reference>
<dbReference type="PANTHER" id="PTHR39163:SF1">
    <property type="entry name" value="FERREDOXIN"/>
    <property type="match status" value="1"/>
</dbReference>
<dbReference type="Pfam" id="PF13370">
    <property type="entry name" value="Fer4_13"/>
    <property type="match status" value="1"/>
</dbReference>
<evidence type="ECO:0000256" key="5">
    <source>
        <dbReference type="ARBA" id="ARBA00022723"/>
    </source>
</evidence>
<sequence>MARTPVVDQDTCISCNLCVDLVPEVFKLNEDGVAEVYAPQGAAEEKIQDAIDNCPVSCIAWED</sequence>
<keyword evidence="4" id="KW-0004">4Fe-4S</keyword>
<dbReference type="PANTHER" id="PTHR39163">
    <property type="entry name" value="FERREDOXIN"/>
    <property type="match status" value="1"/>
</dbReference>
<evidence type="ECO:0000256" key="7">
    <source>
        <dbReference type="ARBA" id="ARBA00023004"/>
    </source>
</evidence>
<dbReference type="RefSeq" id="WP_040199074.1">
    <property type="nucleotide sequence ID" value="NZ_CP010311.1"/>
</dbReference>
<dbReference type="PRINTS" id="PR00352">
    <property type="entry name" value="3FE4SFRDOXIN"/>
</dbReference>
<comment type="function">
    <text evidence="2 9">Ferredoxins are iron-sulfur proteins that transfer electrons in a wide variety of metabolic reactions.</text>
</comment>
<dbReference type="SUPFAM" id="SSF54862">
    <property type="entry name" value="4Fe-4S ferredoxins"/>
    <property type="match status" value="1"/>
</dbReference>
<dbReference type="GO" id="GO:0005506">
    <property type="term" value="F:iron ion binding"/>
    <property type="evidence" value="ECO:0007669"/>
    <property type="project" value="UniProtKB-UniRule"/>
</dbReference>
<dbReference type="Gene3D" id="3.30.70.20">
    <property type="match status" value="1"/>
</dbReference>
<evidence type="ECO:0000256" key="3">
    <source>
        <dbReference type="ARBA" id="ARBA00022448"/>
    </source>
</evidence>
<dbReference type="Proteomes" id="UP000035036">
    <property type="component" value="Chromosome"/>
</dbReference>
<dbReference type="EMBL" id="CP010311">
    <property type="protein sequence ID" value="AJF05692.1"/>
    <property type="molecule type" value="Genomic_DNA"/>
</dbReference>
<evidence type="ECO:0000256" key="1">
    <source>
        <dbReference type="ARBA" id="ARBA00001966"/>
    </source>
</evidence>